<organism evidence="6 7">
    <name type="scientific">Brachionus calyciflorus</name>
    <dbReference type="NCBI Taxonomy" id="104777"/>
    <lineage>
        <taxon>Eukaryota</taxon>
        <taxon>Metazoa</taxon>
        <taxon>Spiralia</taxon>
        <taxon>Gnathifera</taxon>
        <taxon>Rotifera</taxon>
        <taxon>Eurotatoria</taxon>
        <taxon>Monogononta</taxon>
        <taxon>Pseudotrocha</taxon>
        <taxon>Ploima</taxon>
        <taxon>Brachionidae</taxon>
        <taxon>Brachionus</taxon>
    </lineage>
</organism>
<dbReference type="GO" id="GO:0006508">
    <property type="term" value="P:proteolysis"/>
    <property type="evidence" value="ECO:0007669"/>
    <property type="project" value="UniProtKB-KW"/>
</dbReference>
<dbReference type="InterPro" id="IPR038765">
    <property type="entry name" value="Papain-like_cys_pep_sf"/>
</dbReference>
<dbReference type="EMBL" id="CAJNOC010003667">
    <property type="protein sequence ID" value="CAF0992704.1"/>
    <property type="molecule type" value="Genomic_DNA"/>
</dbReference>
<evidence type="ECO:0000256" key="1">
    <source>
        <dbReference type="ARBA" id="ARBA00005234"/>
    </source>
</evidence>
<keyword evidence="7" id="KW-1185">Reference proteome</keyword>
<dbReference type="SUPFAM" id="SSF54001">
    <property type="entry name" value="Cysteine proteinases"/>
    <property type="match status" value="1"/>
</dbReference>
<comment type="similarity">
    <text evidence="1">Belongs to the peptidase C48 family.</text>
</comment>
<evidence type="ECO:0000313" key="7">
    <source>
        <dbReference type="Proteomes" id="UP000663879"/>
    </source>
</evidence>
<evidence type="ECO:0000256" key="2">
    <source>
        <dbReference type="ARBA" id="ARBA00022670"/>
    </source>
</evidence>
<proteinExistence type="inferred from homology"/>
<feature type="compositionally biased region" description="Low complexity" evidence="4">
    <location>
        <begin position="283"/>
        <end position="312"/>
    </location>
</feature>
<dbReference type="GO" id="GO:0008234">
    <property type="term" value="F:cysteine-type peptidase activity"/>
    <property type="evidence" value="ECO:0007669"/>
    <property type="project" value="InterPro"/>
</dbReference>
<feature type="domain" description="Ubiquitin-like protease family profile" evidence="5">
    <location>
        <begin position="310"/>
        <end position="478"/>
    </location>
</feature>
<evidence type="ECO:0000256" key="3">
    <source>
        <dbReference type="ARBA" id="ARBA00022801"/>
    </source>
</evidence>
<dbReference type="OrthoDB" id="10054020at2759"/>
<evidence type="ECO:0000256" key="4">
    <source>
        <dbReference type="SAM" id="MobiDB-lite"/>
    </source>
</evidence>
<dbReference type="Pfam" id="PF02902">
    <property type="entry name" value="Peptidase_C48"/>
    <property type="match status" value="1"/>
</dbReference>
<comment type="caution">
    <text evidence="6">The sequence shown here is derived from an EMBL/GenBank/DDBJ whole genome shotgun (WGS) entry which is preliminary data.</text>
</comment>
<evidence type="ECO:0000313" key="6">
    <source>
        <dbReference type="EMBL" id="CAF0992704.1"/>
    </source>
</evidence>
<protein>
    <recommendedName>
        <fullName evidence="5">Ubiquitin-like protease family profile domain-containing protein</fullName>
    </recommendedName>
</protein>
<feature type="compositionally biased region" description="Polar residues" evidence="4">
    <location>
        <begin position="233"/>
        <end position="243"/>
    </location>
</feature>
<reference evidence="6" key="1">
    <citation type="submission" date="2021-02" db="EMBL/GenBank/DDBJ databases">
        <authorList>
            <person name="Nowell W R."/>
        </authorList>
    </citation>
    <scope>NUCLEOTIDE SEQUENCE</scope>
    <source>
        <strain evidence="6">Ploen Becks lab</strain>
    </source>
</reference>
<keyword evidence="3" id="KW-0378">Hydrolase</keyword>
<keyword evidence="2" id="KW-0645">Protease</keyword>
<dbReference type="InterPro" id="IPR003653">
    <property type="entry name" value="Peptidase_C48_C"/>
</dbReference>
<dbReference type="PROSITE" id="PS50600">
    <property type="entry name" value="ULP_PROTEASE"/>
    <property type="match status" value="1"/>
</dbReference>
<feature type="region of interest" description="Disordered" evidence="4">
    <location>
        <begin position="233"/>
        <end position="312"/>
    </location>
</feature>
<dbReference type="Gene3D" id="3.40.395.10">
    <property type="entry name" value="Adenoviral Proteinase, Chain A"/>
    <property type="match status" value="1"/>
</dbReference>
<name>A0A814G886_9BILA</name>
<dbReference type="AlphaFoldDB" id="A0A814G886"/>
<dbReference type="Proteomes" id="UP000663879">
    <property type="component" value="Unassembled WGS sequence"/>
</dbReference>
<sequence length="529" mass="62993">MNDWDFRFWIRRFFVLPLISVDFLHEAIEIIIAEMPIDDQKIIEFLNYFNSQWLIGKYSPRLWNHHRSDKRRTNNDLEGFHSSLNNSNLKMHSRVDDMIDFLKTQDCCTRDTYLKINNNQLKKNFPKKEIDKNLKIELCHEEFDRKEISFEEYFSKLTTFKLSPYESILENSDEVSFLIDQQITEPGEESISNNFKKEKLINYFKNINFFESLQAKLNTPVVKDLKNKSTIPNDNIFLSNQKTNQKEENQLKFKSKIGRPTGSKNKKNLKEEIIQSKKRRLNSNDSNLKNNSSESENNLESQQQFQEKKQQQFIQDNEPLNETNNFMLNENAWLSSSHIDHALDFIDSNFNQLFSDSRINFVRTWEVEKWVREKKLIHDDPNVDQIFILNANNNHWFVLTNINPINQLYFYDSYGQIVNRRWFMYDSTNNQLNSKAISPIFKIIYPDYPNYAVNMVEVVQQNGSNDCGLFALAFVYAIASKKDPKALKFDQLNMRYNYNLFIKSGFLFEFKSEEIKKDEKIYPLNVPIF</sequence>
<accession>A0A814G886</accession>
<evidence type="ECO:0000259" key="5">
    <source>
        <dbReference type="PROSITE" id="PS50600"/>
    </source>
</evidence>
<gene>
    <name evidence="6" type="ORF">OXX778_LOCUS15998</name>
</gene>